<evidence type="ECO:0000256" key="4">
    <source>
        <dbReference type="ARBA" id="ARBA00022989"/>
    </source>
</evidence>
<accession>F0Y4P8</accession>
<keyword evidence="4 7" id="KW-1133">Transmembrane helix</keyword>
<keyword evidence="3 7" id="KW-0812">Transmembrane</keyword>
<sequence length="1856" mass="199525">MFNVGATPRSAPTVIVILRDGVLQARMFECLSDADARWSVNWLYAAVMYLQRADGTFAKWKEYGLWSSVRRIREGFENDPAERARLLPNLAAVPTVAEPAAAYPPRPPAAVILVPAPTLAVVTPAAAQPPPAPVTVVATPMGGMEGMGMGSGRRQRDKEPLAVKGDLPCIRCDVCEIVATELWREATKQREAAPLTAASGKPGEKKRKVSTFSEADVNELVVGVCNRRKEMGEWLWYVDLVESQGPPGEGSAWRGLTKKEKASNENFLQVYRAQRGGPIRKWDRESATAKRSCDLLFDDDIGDVEELVVPLWRGDVDEKAFKKLACKELSGRCGKDRKPVNAQGREDFEYDAQDKSLLDTERMMENMAAQGMPMVMQSREDMMEELYEQMEAEGMSREEADAFMDMAKSSAGDDLETVDPADPNATMGLERLWRTSVAAAPPDDAADDAGSFFVEMWYVVKLGAPMTLSAVFGYLPVVIMLVMVRTVDEPGATGGAGMGVMYQNLLGVSTIIGAGSGLGPLAAQAFGAEEHGRVGDLLQRQLVIHGCLLVPVGAAFLVAEPALLALGQPAETAALAGRYCARRCPALPALALLEAVKQYAVAQRVVWVPLVVSCWSCATAVFGLAYAVPAHGFDGAPWAITAADWGAALVMAALAPRLVDRRTWPRWSWRVATERWRELLELSLPAAFMLLTEWWGWEVALLLAGTLCARDRSLDDTLFWPPACPALDAFPICSNTMVISFMCHFGFSIAGGARVGNLVGAGEPRKAKKTVAALLCVVVAIATAIVALLLRHADQWVAFYTMDPDVARLAAATLPLVAVYIWCDAIGPGALNKLLANLATVKVPALVNVVAFYGIGLPYGAYRAFVAHRGDSGRGLYDLWSGLALGIALMVLGLGTYFYCCVDMRRASDTARTVAADASKSPDTREFEVLSTRDDDDGGDEPGIKMSVISRAMVAGGDDGDSGSDDEYDDDDDADPELALRRSATTGARESADDVPRNADCCVSRTTFSTCVASHGDERARAVGGAGAGGCDSACDSGCGGAGKPANDWSQLMPFCKAIFVCVFCARHGALLATGVAASNWGDGNGKVGDVPASFDCAMRKAAYDFGKKLVPRQGSFEALYYALDLNSDDCHVDYEEMEGPKADDVILPADAVYVAPGGAGDGAAASPLGTLQAAYDLAASRASKTVVLRGGTHYVDEPVLLTSTHSGLRVAAYPGEAPKVSGGVELDVAWKRVKGSDVNLYVADVDVDDVPGLQIDGVRSTRARYPNLPGGLEVSCGYGCMIPSANASWTPPDFGRFGEVEYFTDNRSDTLRDDTPDGWFQRYMVGREGLCSVYDPPVSYWCSEKPSGGGAFAFRTPSGVAIDLPNAPYADAGDALFFVWRPARWANWMFEVSSERGGNYTFGRGGNQGARGSDNGGDFFVENVFEELDYPNEFFFDKKAKKLYLVHNGTGAPPDDATVVATKQRVLLNVSGTQWDPVRDVKHEGVTFTSTRYTYMDPHGVPSAGDWALDRVAAVFLQGTEGVTFDKCAFDRLDGNAVMVSGYNRGATIVDSDFSFVGGNAIAAWGYTNETATDPGRPGVVNENWPAAGVDGTDGEHPVGTTVRGCTAREVGLYEKQSSFYVQAKTAASKIEGNVFFNGARRRPRAGINANDGFGGGDEIARNLVFSTCRESGDHGPFNSWDRQPFLTTQRTGKPSMIMAWREIHHNFFIDNYSPQEDVDNDDGSCFFKTHDNFLVYGGQGMKNDFGGHDNRHYNNTYAYVGRALGVTTTLPGHEDLFAGNKVVLTNSDVGGPICDAPATKMADNAYFTPDGKLTECGVALAENQKNRSMDLGSTVAKHPADDAVIEWAKAALGF</sequence>
<proteinExistence type="inferred from homology"/>
<feature type="transmembrane region" description="Helical" evidence="7">
    <location>
        <begin position="462"/>
        <end position="484"/>
    </location>
</feature>
<dbReference type="InterPro" id="IPR045069">
    <property type="entry name" value="MATE_euk"/>
</dbReference>
<dbReference type="InterPro" id="IPR002528">
    <property type="entry name" value="MATE_fam"/>
</dbReference>
<protein>
    <recommendedName>
        <fullName evidence="10">Right handed beta helix domain-containing protein</fullName>
    </recommendedName>
</protein>
<evidence type="ECO:0000256" key="7">
    <source>
        <dbReference type="SAM" id="Phobius"/>
    </source>
</evidence>
<dbReference type="GO" id="GO:0042910">
    <property type="term" value="F:xenobiotic transmembrane transporter activity"/>
    <property type="evidence" value="ECO:0007669"/>
    <property type="project" value="InterPro"/>
</dbReference>
<dbReference type="PANTHER" id="PTHR11206">
    <property type="entry name" value="MULTIDRUG RESISTANCE PROTEIN"/>
    <property type="match status" value="1"/>
</dbReference>
<dbReference type="GO" id="GO:0016020">
    <property type="term" value="C:membrane"/>
    <property type="evidence" value="ECO:0007669"/>
    <property type="project" value="UniProtKB-SubCell"/>
</dbReference>
<dbReference type="eggNOG" id="KOG1347">
    <property type="taxonomic scope" value="Eukaryota"/>
</dbReference>
<organism evidence="9">
    <name type="scientific">Aureococcus anophagefferens</name>
    <name type="common">Harmful bloom alga</name>
    <dbReference type="NCBI Taxonomy" id="44056"/>
    <lineage>
        <taxon>Eukaryota</taxon>
        <taxon>Sar</taxon>
        <taxon>Stramenopiles</taxon>
        <taxon>Ochrophyta</taxon>
        <taxon>Pelagophyceae</taxon>
        <taxon>Pelagomonadales</taxon>
        <taxon>Pelagomonadaceae</taxon>
        <taxon>Aureococcus</taxon>
    </lineage>
</organism>
<evidence type="ECO:0000256" key="2">
    <source>
        <dbReference type="ARBA" id="ARBA00010199"/>
    </source>
</evidence>
<feature type="transmembrane region" description="Helical" evidence="7">
    <location>
        <begin position="605"/>
        <end position="626"/>
    </location>
</feature>
<dbReference type="GO" id="GO:1990961">
    <property type="term" value="P:xenobiotic detoxification by transmembrane export across the plasma membrane"/>
    <property type="evidence" value="ECO:0007669"/>
    <property type="project" value="InterPro"/>
</dbReference>
<dbReference type="Proteomes" id="UP000002729">
    <property type="component" value="Unassembled WGS sequence"/>
</dbReference>
<name>F0Y4P8_AURAN</name>
<feature type="transmembrane region" description="Helical" evidence="7">
    <location>
        <begin position="543"/>
        <end position="566"/>
    </location>
</feature>
<evidence type="ECO:0000313" key="8">
    <source>
        <dbReference type="EMBL" id="EGB09349.1"/>
    </source>
</evidence>
<feature type="transmembrane region" description="Helical" evidence="7">
    <location>
        <begin position="771"/>
        <end position="790"/>
    </location>
</feature>
<feature type="transmembrane region" description="Helical" evidence="7">
    <location>
        <begin position="638"/>
        <end position="659"/>
    </location>
</feature>
<dbReference type="KEGG" id="aaf:AURANDRAFT_62913"/>
<feature type="transmembrane region" description="Helical" evidence="7">
    <location>
        <begin position="882"/>
        <end position="902"/>
    </location>
</feature>
<comment type="similarity">
    <text evidence="2">Belongs to the multi antimicrobial extrusion (MATE) (TC 2.A.66.1) family.</text>
</comment>
<evidence type="ECO:0000313" key="9">
    <source>
        <dbReference type="Proteomes" id="UP000002729"/>
    </source>
</evidence>
<reference evidence="8 9" key="1">
    <citation type="journal article" date="2011" name="Proc. Natl. Acad. Sci. U.S.A.">
        <title>Niche of harmful alga Aureococcus anophagefferens revealed through ecogenomics.</title>
        <authorList>
            <person name="Gobler C.J."/>
            <person name="Berry D.L."/>
            <person name="Dyhrman S.T."/>
            <person name="Wilhelm S.W."/>
            <person name="Salamov A."/>
            <person name="Lobanov A.V."/>
            <person name="Zhang Y."/>
            <person name="Collier J.L."/>
            <person name="Wurch L.L."/>
            <person name="Kustka A.B."/>
            <person name="Dill B.D."/>
            <person name="Shah M."/>
            <person name="VerBerkmoes N.C."/>
            <person name="Kuo A."/>
            <person name="Terry A."/>
            <person name="Pangilinan J."/>
            <person name="Lindquist E.A."/>
            <person name="Lucas S."/>
            <person name="Paulsen I.T."/>
            <person name="Hattenrath-Lehmann T.K."/>
            <person name="Talmage S.C."/>
            <person name="Walker E.A."/>
            <person name="Koch F."/>
            <person name="Burson A.M."/>
            <person name="Marcoval M.A."/>
            <person name="Tang Y.Z."/>
            <person name="Lecleir G.R."/>
            <person name="Coyne K.J."/>
            <person name="Berg G.M."/>
            <person name="Bertrand E.M."/>
            <person name="Saito M.A."/>
            <person name="Gladyshev V.N."/>
            <person name="Grigoriev I.V."/>
        </authorList>
    </citation>
    <scope>NUCLEOTIDE SEQUENCE [LARGE SCALE GENOMIC DNA]</scope>
    <source>
        <strain evidence="9">CCMP 1984</strain>
    </source>
</reference>
<evidence type="ECO:0000256" key="1">
    <source>
        <dbReference type="ARBA" id="ARBA00004141"/>
    </source>
</evidence>
<dbReference type="GO" id="GO:0015297">
    <property type="term" value="F:antiporter activity"/>
    <property type="evidence" value="ECO:0007669"/>
    <property type="project" value="InterPro"/>
</dbReference>
<dbReference type="CDD" id="cd13132">
    <property type="entry name" value="MATE_eukaryotic"/>
    <property type="match status" value="1"/>
</dbReference>
<dbReference type="InterPro" id="IPR011050">
    <property type="entry name" value="Pectin_lyase_fold/virulence"/>
</dbReference>
<evidence type="ECO:0000256" key="5">
    <source>
        <dbReference type="ARBA" id="ARBA00023136"/>
    </source>
</evidence>
<keyword evidence="5 7" id="KW-0472">Membrane</keyword>
<dbReference type="SUPFAM" id="SSF51126">
    <property type="entry name" value="Pectin lyase-like"/>
    <property type="match status" value="1"/>
</dbReference>
<gene>
    <name evidence="8" type="ORF">AURANDRAFT_62913</name>
</gene>
<feature type="transmembrane region" description="Helical" evidence="7">
    <location>
        <begin position="810"/>
        <end position="831"/>
    </location>
</feature>
<feature type="region of interest" description="Disordered" evidence="6">
    <location>
        <begin position="954"/>
        <end position="977"/>
    </location>
</feature>
<feature type="transmembrane region" description="Helical" evidence="7">
    <location>
        <begin position="505"/>
        <end position="523"/>
    </location>
</feature>
<dbReference type="Pfam" id="PF01554">
    <property type="entry name" value="MatE"/>
    <property type="match status" value="2"/>
</dbReference>
<evidence type="ECO:0000256" key="3">
    <source>
        <dbReference type="ARBA" id="ARBA00022692"/>
    </source>
</evidence>
<feature type="transmembrane region" description="Helical" evidence="7">
    <location>
        <begin position="679"/>
        <end position="697"/>
    </location>
</feature>
<dbReference type="RefSeq" id="XP_009035429.1">
    <property type="nucleotide sequence ID" value="XM_009037181.1"/>
</dbReference>
<dbReference type="InParanoid" id="F0Y4P8"/>
<dbReference type="EMBL" id="GL833125">
    <property type="protein sequence ID" value="EGB09349.1"/>
    <property type="molecule type" value="Genomic_DNA"/>
</dbReference>
<comment type="subcellular location">
    <subcellularLocation>
        <location evidence="1">Membrane</location>
        <topology evidence="1">Multi-pass membrane protein</topology>
    </subcellularLocation>
</comment>
<dbReference type="OrthoDB" id="5949092at2759"/>
<feature type="transmembrane region" description="Helical" evidence="7">
    <location>
        <begin position="843"/>
        <end position="862"/>
    </location>
</feature>
<keyword evidence="9" id="KW-1185">Reference proteome</keyword>
<dbReference type="GeneID" id="20224097"/>
<feature type="compositionally biased region" description="Acidic residues" evidence="6">
    <location>
        <begin position="958"/>
        <end position="976"/>
    </location>
</feature>
<evidence type="ECO:0008006" key="10">
    <source>
        <dbReference type="Google" id="ProtNLM"/>
    </source>
</evidence>
<feature type="region of interest" description="Disordered" evidence="6">
    <location>
        <begin position="188"/>
        <end position="210"/>
    </location>
</feature>
<feature type="transmembrane region" description="Helical" evidence="7">
    <location>
        <begin position="729"/>
        <end position="750"/>
    </location>
</feature>
<evidence type="ECO:0000256" key="6">
    <source>
        <dbReference type="SAM" id="MobiDB-lite"/>
    </source>
</evidence>